<protein>
    <recommendedName>
        <fullName evidence="6">BZIP domain-containing protein</fullName>
    </recommendedName>
</protein>
<evidence type="ECO:0000256" key="1">
    <source>
        <dbReference type="ARBA" id="ARBA00006882"/>
    </source>
</evidence>
<dbReference type="InterPro" id="IPR046347">
    <property type="entry name" value="bZIP_sf"/>
</dbReference>
<dbReference type="PROSITE" id="PS50217">
    <property type="entry name" value="BZIP"/>
    <property type="match status" value="1"/>
</dbReference>
<evidence type="ECO:0000256" key="5">
    <source>
        <dbReference type="SAM" id="MobiDB-lite"/>
    </source>
</evidence>
<dbReference type="PANTHER" id="PTHR11462">
    <property type="entry name" value="JUN TRANSCRIPTION FACTOR-RELATED"/>
    <property type="match status" value="1"/>
</dbReference>
<evidence type="ECO:0000313" key="7">
    <source>
        <dbReference type="EMBL" id="PNP53050.1"/>
    </source>
</evidence>
<evidence type="ECO:0000256" key="2">
    <source>
        <dbReference type="ARBA" id="ARBA00023015"/>
    </source>
</evidence>
<reference evidence="7 8" key="1">
    <citation type="submission" date="2017-06" db="EMBL/GenBank/DDBJ databases">
        <title>Genome of Fusarium nygamai isolate CS10214.</title>
        <authorList>
            <person name="Gardiner D.M."/>
            <person name="Obanor F."/>
            <person name="Kazan K."/>
        </authorList>
    </citation>
    <scope>NUCLEOTIDE SEQUENCE [LARGE SCALE GENOMIC DNA]</scope>
    <source>
        <strain evidence="7 8">CS10214</strain>
    </source>
</reference>
<dbReference type="InterPro" id="IPR050946">
    <property type="entry name" value="AP-1_TF_bZIP"/>
</dbReference>
<dbReference type="InterPro" id="IPR002112">
    <property type="entry name" value="Leuzip_Jun"/>
</dbReference>
<keyword evidence="8" id="KW-1185">Reference proteome</keyword>
<dbReference type="InterPro" id="IPR004827">
    <property type="entry name" value="bZIP"/>
</dbReference>
<feature type="region of interest" description="Disordered" evidence="5">
    <location>
        <begin position="109"/>
        <end position="187"/>
    </location>
</feature>
<sequence>MAFTGPFMEDKSFQPIAFIDYHGFQEEQYQAGTRWHDIAAYQVPENWIAPSADSFSTNSSTAQKLSFSKQDPDSFFHHGVVDTLSKLGFGFVPPAPTYPGIQQAIKSHVPIPPVPPIQDKMNNPTRDCHTDQNLQDPGILSKSHSYQPTQKPSKGQDHERKPKILQQDRCKKSREKRKSSDNVTKQSYLKHLERNRLAATKCRHRKRDEALALASREERLADQHRKLSSHFNDLKEELYQLKTEVLRHSDCECAPIQQYIANEAQRASDDLTCHSFRIVEHSINTISPCQNNNGSYGDTPEGIAESFRNIPPQRPTELFAEGRIGDEIMHELLQSFM</sequence>
<dbReference type="GO" id="GO:0051726">
    <property type="term" value="P:regulation of cell cycle"/>
    <property type="evidence" value="ECO:0007669"/>
    <property type="project" value="TreeGrafter"/>
</dbReference>
<dbReference type="PROSITE" id="PS00036">
    <property type="entry name" value="BZIP_BASIC"/>
    <property type="match status" value="1"/>
</dbReference>
<feature type="compositionally biased region" description="Polar residues" evidence="5">
    <location>
        <begin position="142"/>
        <end position="153"/>
    </location>
</feature>
<comment type="caution">
    <text evidence="7">The sequence shown here is derived from an EMBL/GenBank/DDBJ whole genome shotgun (WGS) entry which is preliminary data.</text>
</comment>
<dbReference type="Proteomes" id="UP000236664">
    <property type="component" value="Unassembled WGS sequence"/>
</dbReference>
<dbReference type="PRINTS" id="PR00043">
    <property type="entry name" value="LEUZIPPRJUN"/>
</dbReference>
<evidence type="ECO:0000256" key="3">
    <source>
        <dbReference type="ARBA" id="ARBA00023125"/>
    </source>
</evidence>
<evidence type="ECO:0000259" key="6">
    <source>
        <dbReference type="PROSITE" id="PS50217"/>
    </source>
</evidence>
<dbReference type="GO" id="GO:0000981">
    <property type="term" value="F:DNA-binding transcription factor activity, RNA polymerase II-specific"/>
    <property type="evidence" value="ECO:0007669"/>
    <property type="project" value="TreeGrafter"/>
</dbReference>
<dbReference type="STRING" id="42673.A0A2K0U5L1"/>
<dbReference type="PANTHER" id="PTHR11462:SF35">
    <property type="entry name" value="TRANSCRIPTION FACTOR JRA"/>
    <property type="match status" value="1"/>
</dbReference>
<keyword evidence="2" id="KW-0805">Transcription regulation</keyword>
<keyword evidence="4" id="KW-0804">Transcription</keyword>
<dbReference type="GO" id="GO:0005667">
    <property type="term" value="C:transcription regulator complex"/>
    <property type="evidence" value="ECO:0007669"/>
    <property type="project" value="TreeGrafter"/>
</dbReference>
<feature type="compositionally biased region" description="Basic and acidic residues" evidence="5">
    <location>
        <begin position="154"/>
        <end position="170"/>
    </location>
</feature>
<keyword evidence="3" id="KW-0238">DNA-binding</keyword>
<dbReference type="AlphaFoldDB" id="A0A2K0U5L1"/>
<comment type="similarity">
    <text evidence="1">Belongs to the bZIP family. Jun subfamily.</text>
</comment>
<feature type="domain" description="BZIP" evidence="6">
    <location>
        <begin position="185"/>
        <end position="248"/>
    </location>
</feature>
<dbReference type="EMBL" id="MTQA01000707">
    <property type="protein sequence ID" value="PNP53050.1"/>
    <property type="molecule type" value="Genomic_DNA"/>
</dbReference>
<feature type="compositionally biased region" description="Polar residues" evidence="5">
    <location>
        <begin position="120"/>
        <end position="135"/>
    </location>
</feature>
<dbReference type="Pfam" id="PF00170">
    <property type="entry name" value="bZIP_1"/>
    <property type="match status" value="1"/>
</dbReference>
<accession>A0A2K0U5L1</accession>
<gene>
    <name evidence="7" type="ORF">FNYG_15788</name>
</gene>
<name>A0A2K0U5L1_GIBNY</name>
<dbReference type="SUPFAM" id="SSF57959">
    <property type="entry name" value="Leucine zipper domain"/>
    <property type="match status" value="1"/>
</dbReference>
<evidence type="ECO:0000256" key="4">
    <source>
        <dbReference type="ARBA" id="ARBA00023163"/>
    </source>
</evidence>
<organism evidence="7 8">
    <name type="scientific">Gibberella nygamai</name>
    <name type="common">Bean root rot disease fungus</name>
    <name type="synonym">Fusarium nygamai</name>
    <dbReference type="NCBI Taxonomy" id="42673"/>
    <lineage>
        <taxon>Eukaryota</taxon>
        <taxon>Fungi</taxon>
        <taxon>Dikarya</taxon>
        <taxon>Ascomycota</taxon>
        <taxon>Pezizomycotina</taxon>
        <taxon>Sordariomycetes</taxon>
        <taxon>Hypocreomycetidae</taxon>
        <taxon>Hypocreales</taxon>
        <taxon>Nectriaceae</taxon>
        <taxon>Fusarium</taxon>
        <taxon>Fusarium fujikuroi species complex</taxon>
    </lineage>
</organism>
<dbReference type="GO" id="GO:0000978">
    <property type="term" value="F:RNA polymerase II cis-regulatory region sequence-specific DNA binding"/>
    <property type="evidence" value="ECO:0007669"/>
    <property type="project" value="TreeGrafter"/>
</dbReference>
<dbReference type="OrthoDB" id="5042554at2759"/>
<evidence type="ECO:0000313" key="8">
    <source>
        <dbReference type="Proteomes" id="UP000236664"/>
    </source>
</evidence>
<dbReference type="Gene3D" id="1.20.5.170">
    <property type="match status" value="1"/>
</dbReference>
<dbReference type="SMART" id="SM00338">
    <property type="entry name" value="BRLZ"/>
    <property type="match status" value="1"/>
</dbReference>
<dbReference type="CDD" id="cd14687">
    <property type="entry name" value="bZIP_ATF2"/>
    <property type="match status" value="1"/>
</dbReference>
<proteinExistence type="inferred from homology"/>